<dbReference type="RefSeq" id="XP_009168043.1">
    <property type="nucleotide sequence ID" value="XM_009169779.1"/>
</dbReference>
<dbReference type="PROSITE" id="PS00028">
    <property type="entry name" value="ZINC_FINGER_C2H2_1"/>
    <property type="match status" value="1"/>
</dbReference>
<dbReference type="OrthoDB" id="47475at2759"/>
<dbReference type="InterPro" id="IPR013087">
    <property type="entry name" value="Znf_C2H2_type"/>
</dbReference>
<accession>A0A074ZLJ1</accession>
<dbReference type="Proteomes" id="UP000054324">
    <property type="component" value="Unassembled WGS sequence"/>
</dbReference>
<name>A0A074ZLJ1_OPIVI</name>
<dbReference type="GeneID" id="20327791"/>
<keyword evidence="1" id="KW-0862">Zinc</keyword>
<feature type="domain" description="UBP-type" evidence="2">
    <location>
        <begin position="204"/>
        <end position="333"/>
    </location>
</feature>
<dbReference type="EMBL" id="KL596704">
    <property type="protein sequence ID" value="KER28203.1"/>
    <property type="molecule type" value="Genomic_DNA"/>
</dbReference>
<evidence type="ECO:0000313" key="3">
    <source>
        <dbReference type="EMBL" id="KER28203.1"/>
    </source>
</evidence>
<feature type="non-terminal residue" evidence="3">
    <location>
        <position position="444"/>
    </location>
</feature>
<evidence type="ECO:0000259" key="2">
    <source>
        <dbReference type="PROSITE" id="PS50271"/>
    </source>
</evidence>
<dbReference type="AlphaFoldDB" id="A0A074ZLJ1"/>
<reference evidence="3 4" key="1">
    <citation type="submission" date="2013-11" db="EMBL/GenBank/DDBJ databases">
        <title>Opisthorchis viverrini - life in the bile duct.</title>
        <authorList>
            <person name="Young N.D."/>
            <person name="Nagarajan N."/>
            <person name="Lin S.J."/>
            <person name="Korhonen P.K."/>
            <person name="Jex A.R."/>
            <person name="Hall R.S."/>
            <person name="Safavi-Hemami H."/>
            <person name="Kaewkong W."/>
            <person name="Bertrand D."/>
            <person name="Gao S."/>
            <person name="Seet Q."/>
            <person name="Wongkham S."/>
            <person name="Teh B.T."/>
            <person name="Wongkham C."/>
            <person name="Intapan P.M."/>
            <person name="Maleewong W."/>
            <person name="Yang X."/>
            <person name="Hu M."/>
            <person name="Wang Z."/>
            <person name="Hofmann A."/>
            <person name="Sternberg P.W."/>
            <person name="Tan P."/>
            <person name="Wang J."/>
            <person name="Gasser R.B."/>
        </authorList>
    </citation>
    <scope>NUCLEOTIDE SEQUENCE [LARGE SCALE GENOMIC DNA]</scope>
</reference>
<keyword evidence="1" id="KW-0479">Metal-binding</keyword>
<evidence type="ECO:0000313" key="4">
    <source>
        <dbReference type="Proteomes" id="UP000054324"/>
    </source>
</evidence>
<dbReference type="InterPro" id="IPR013083">
    <property type="entry name" value="Znf_RING/FYVE/PHD"/>
</dbReference>
<dbReference type="KEGG" id="ovi:T265_13624"/>
<dbReference type="InterPro" id="IPR001607">
    <property type="entry name" value="Znf_UBP"/>
</dbReference>
<dbReference type="GO" id="GO:0008270">
    <property type="term" value="F:zinc ion binding"/>
    <property type="evidence" value="ECO:0007669"/>
    <property type="project" value="UniProtKB-KW"/>
</dbReference>
<gene>
    <name evidence="3" type="ORF">T265_13624</name>
</gene>
<evidence type="ECO:0000256" key="1">
    <source>
        <dbReference type="PROSITE-ProRule" id="PRU00502"/>
    </source>
</evidence>
<dbReference type="CTD" id="20327791"/>
<dbReference type="Gene3D" id="3.30.40.10">
    <property type="entry name" value="Zinc/RING finger domain, C3HC4 (zinc finger)"/>
    <property type="match status" value="1"/>
</dbReference>
<organism evidence="3 4">
    <name type="scientific">Opisthorchis viverrini</name>
    <name type="common">Southeast Asian liver fluke</name>
    <dbReference type="NCBI Taxonomy" id="6198"/>
    <lineage>
        <taxon>Eukaryota</taxon>
        <taxon>Metazoa</taxon>
        <taxon>Spiralia</taxon>
        <taxon>Lophotrochozoa</taxon>
        <taxon>Platyhelminthes</taxon>
        <taxon>Trematoda</taxon>
        <taxon>Digenea</taxon>
        <taxon>Opisthorchiida</taxon>
        <taxon>Opisthorchiata</taxon>
        <taxon>Opisthorchiidae</taxon>
        <taxon>Opisthorchis</taxon>
    </lineage>
</organism>
<dbReference type="SUPFAM" id="SSF57850">
    <property type="entry name" value="RING/U-box"/>
    <property type="match status" value="1"/>
</dbReference>
<proteinExistence type="predicted"/>
<protein>
    <recommendedName>
        <fullName evidence="2">UBP-type domain-containing protein</fullName>
    </recommendedName>
</protein>
<dbReference type="PROSITE" id="PS50271">
    <property type="entry name" value="ZF_UBP"/>
    <property type="match status" value="1"/>
</dbReference>
<keyword evidence="1" id="KW-0863">Zinc-finger</keyword>
<keyword evidence="4" id="KW-1185">Reference proteome</keyword>
<sequence>MPHKGGTSAGILPGCPSLDRRSRVRTTDLPDGDRVILTVPGWIHYKIWLPTDVSGVPVVSFYPYCLSECLEVLSNKSWLYGSEALVLNTDVMLSLMMMMMYYQVAQVQTGEVERQSLGSKHGPYDTKAPSGQAQTISLITAYRLVSSRLIQNRPLHAFQFYVFYIIHAGMLSDFHPHGHNTATGGQHLNGQVVHCSYASLFEEMTCKHVDAFFMQKTNILAHNAIVNYLTFPRSEKGFAHKASIECADCAKAGTLPASEQALRPRCLLACTHCIHFSCWHPRHLEVHRKERPEHVIYICVERGELYCALCSDFVYHPVAEQSRKTAHRMYLAHFGLSSETWRPSFDELTLLPHISSVVPLSTKVGGRLSLINSPRSVKRYMPTSTDVQRPTINSRLSSLRQVCLFVKMPLGYSLIDVKYAHDVALLGSGAIVIQTTLNNLTNSA</sequence>
<dbReference type="STRING" id="6198.A0A074ZLJ1"/>